<organism evidence="3 4">
    <name type="scientific">Cylicocyclus nassatus</name>
    <name type="common">Nematode worm</name>
    <dbReference type="NCBI Taxonomy" id="53992"/>
    <lineage>
        <taxon>Eukaryota</taxon>
        <taxon>Metazoa</taxon>
        <taxon>Ecdysozoa</taxon>
        <taxon>Nematoda</taxon>
        <taxon>Chromadorea</taxon>
        <taxon>Rhabditida</taxon>
        <taxon>Rhabditina</taxon>
        <taxon>Rhabditomorpha</taxon>
        <taxon>Strongyloidea</taxon>
        <taxon>Strongylidae</taxon>
        <taxon>Cylicocyclus</taxon>
    </lineage>
</organism>
<feature type="region of interest" description="Disordered" evidence="2">
    <location>
        <begin position="17"/>
        <end position="98"/>
    </location>
</feature>
<dbReference type="PANTHER" id="PTHR16038:SF4">
    <property type="entry name" value="WD REPEAT-CONTAINING PROTEIN 74"/>
    <property type="match status" value="1"/>
</dbReference>
<dbReference type="GO" id="GO:0030687">
    <property type="term" value="C:preribosome, large subunit precursor"/>
    <property type="evidence" value="ECO:0007669"/>
    <property type="project" value="TreeGrafter"/>
</dbReference>
<dbReference type="Proteomes" id="UP001176961">
    <property type="component" value="Unassembled WGS sequence"/>
</dbReference>
<name>A0AA36DQ70_CYLNA</name>
<feature type="compositionally biased region" description="Basic residues" evidence="2">
    <location>
        <begin position="1840"/>
        <end position="1851"/>
    </location>
</feature>
<dbReference type="PANTHER" id="PTHR16038">
    <property type="entry name" value="NOP SEVEN ASSOCIATED PROTEIN 1"/>
    <property type="match status" value="1"/>
</dbReference>
<dbReference type="InterPro" id="IPR037379">
    <property type="entry name" value="WDR74/Nsa1"/>
</dbReference>
<dbReference type="GO" id="GO:0042273">
    <property type="term" value="P:ribosomal large subunit biogenesis"/>
    <property type="evidence" value="ECO:0007669"/>
    <property type="project" value="InterPro"/>
</dbReference>
<feature type="coiled-coil region" evidence="1">
    <location>
        <begin position="299"/>
        <end position="326"/>
    </location>
</feature>
<dbReference type="InterPro" id="IPR011990">
    <property type="entry name" value="TPR-like_helical_dom_sf"/>
</dbReference>
<keyword evidence="1" id="KW-0175">Coiled coil</keyword>
<dbReference type="SUPFAM" id="SSF48452">
    <property type="entry name" value="TPR-like"/>
    <property type="match status" value="1"/>
</dbReference>
<feature type="compositionally biased region" description="Low complexity" evidence="2">
    <location>
        <begin position="31"/>
        <end position="40"/>
    </location>
</feature>
<dbReference type="SMART" id="SM00320">
    <property type="entry name" value="WD40"/>
    <property type="match status" value="4"/>
</dbReference>
<feature type="compositionally biased region" description="Acidic residues" evidence="2">
    <location>
        <begin position="54"/>
        <end position="74"/>
    </location>
</feature>
<protein>
    <submittedName>
        <fullName evidence="3">Uncharacterized protein</fullName>
    </submittedName>
</protein>
<feature type="region of interest" description="Disordered" evidence="2">
    <location>
        <begin position="1771"/>
        <end position="1792"/>
    </location>
</feature>
<sequence>MRSVPWKYARISRFQIGCRGGVTHKNESGDDGSSSGSEVSIGEEADEANRLTAESDDSDEEETESSGDDEESSESDSSNSGDDSSSEESGSSDSLWGALDDDVNKETQEANEASALQEFQSALDYLVEGKSATASKILNRLLNNPLVKVFRTEVFDWETEIDERLSKMARLYVGIHKNLAKLKTGNAVEHFLQILSIAPKNPEIWLKLGANCLAKGDVDFAKFAFEHAEGNVAVDALLSALYLSRNYHACLRLAHKCLDMGICEKKSLFLKELIRSVNCHFSDFCDNVFGEHRRYDKVKTLDEKTRKKMADRLAELEEKINAIQNETSSAVPDPIEITVDAEQTVADIGALFCDLFDRIEAYSSLSLQQVTFIQWDDRRILLEAQSVLESVFDIIETVEYLLNQTASHTGRLRQRSNSLFEASDCFVRRSMRKAMEIPLEEEDTAEEPAADIRHLDGTLPAVELASCLGFAVKYIQPLKEILMKRPSRTPSPELSSKYIDTDLLLFLLMTSVKEGSWTMFELFEIFLCLIADFSPACGAIPSSLLEVVAQCYRRFNLLSTDLCHEKYIRLHVLMDELGEVQARDYCIQWHCAEKWDDKELLQRFMWNHAKVITDDTIKLSFLKCLHSSLEEDEFIFTAKGWFGKDDVQDMIDKLEKSNRIISLSQLRSCSRFEEVISIITRDVDFNTLEDEDLYVMVDYLLDAYNKVKNHDSAVEFASRVFQLYLSYKQLPTDRLNATFRAIENTCWSKVADKNCEKIGYFLCRLLSIEEFRVNWNIWKVLYEIVRHLRGDVSVAYIKTLDPVKNDECMPSLALDVLVKAHEKLGEAKVCGREKGAFLLFYMRQLHKCITNMDVMTVMQQDEYAWLWSNVSEEIAQCLYCSFGRYSKRRRALEDHDCNVSCSEVPNIMTMTLELAMPHPLPQYDDKERLGHDIVDLILNKFPSALNYSNERGQMLHNFNLWMRQASKENAKNRLEWPSVKGESYVQASIWYLMALHHYRQGNHEEIEKFAKLFLTSGHATLDSRVTAGAWAVLGYSSVYRIFQMDDDLLYLEWPWHVLPFKVSVLVDSRIGVVFFQLANTLYQVATRLSRYFLTLPSDDWRLRHADTLLKDLRLRSLSLFKEALSKAQGDSSICEYQWLAYFFIAKLQAKLNGDVIRVVDAFYEAACSCELSEFFYPIKINVKKQQNIEPVELHYQIHSTVWKFLCKAPSPSLEILVTLLAYLRAVQNHKVVRSYFSLFSIHPDIYATIIDMTLKCDVRRNDDDVTTVVNDIANRADLIDEIWNLCHRGFEVVCDRFPHMKSYYRLAEMELSRGNVEIAYNHLTRHIFRRKKRDESLFDSVVEITSQDIDRSGSFPYHVERALELMMSLAYQLKDASILIGIITTLIANMESRSEMYILKERQGALLVHAANRLHILVMESSSPKVMRSEMYRAWQVVNRRCCISMDCIVAAATGALKGINLRENSFTNLLPIKNLTPKQDEITSMVWSGTKQSDVLAALLDRSLKLYDTQTNSFDAKFSISGGEGAVQGLHCLENGKIASCVESGMVNVWSESGESCKDWEAGEGVKVMRGSSTRNELLTGGIKHLIKTWDIETGKRVWSARNVPLDFLGLEVPIMCTDARFMDDSGTILEATKLHEMRLYDPRAQRRPVKKIPFMDVPITAVSRCYKDNHVLAANSIGEMGLFDLRSKIHPVCKYKGQAGAIRSIDAHPTAPYVATCGIDRFVRVHDIDTKKLAHKIYCKTRLNRVLITSELPSLLTVLEGNDEQEWEELKKEMNCDSDSAEGSSDDGASADEEIWEKLDVSGDSSVKSRRSRILQRKRKEDEELAEANGDDEEPASKKKKVRKPKKRKENNADEVNEEKRKKAKIVQGIKRHDEIKEEVDSDEEPPKRMRKIGKAVVCSS</sequence>
<feature type="compositionally biased region" description="Low complexity" evidence="2">
    <location>
        <begin position="75"/>
        <end position="94"/>
    </location>
</feature>
<reference evidence="3" key="1">
    <citation type="submission" date="2023-07" db="EMBL/GenBank/DDBJ databases">
        <authorList>
            <consortium name="CYATHOMIX"/>
        </authorList>
    </citation>
    <scope>NUCLEOTIDE SEQUENCE</scope>
    <source>
        <strain evidence="3">N/A</strain>
    </source>
</reference>
<feature type="compositionally biased region" description="Acidic residues" evidence="2">
    <location>
        <begin position="1825"/>
        <end position="1836"/>
    </location>
</feature>
<proteinExistence type="predicted"/>
<dbReference type="SUPFAM" id="SSF50978">
    <property type="entry name" value="WD40 repeat-like"/>
    <property type="match status" value="1"/>
</dbReference>
<feature type="compositionally biased region" description="Low complexity" evidence="2">
    <location>
        <begin position="1779"/>
        <end position="1790"/>
    </location>
</feature>
<comment type="caution">
    <text evidence="3">The sequence shown here is derived from an EMBL/GenBank/DDBJ whole genome shotgun (WGS) entry which is preliminary data.</text>
</comment>
<gene>
    <name evidence="3" type="ORF">CYNAS_LOCUS2070</name>
</gene>
<dbReference type="Gene3D" id="2.130.10.10">
    <property type="entry name" value="YVTN repeat-like/Quinoprotein amine dehydrogenase"/>
    <property type="match status" value="2"/>
</dbReference>
<feature type="region of interest" description="Disordered" evidence="2">
    <location>
        <begin position="1809"/>
        <end position="1903"/>
    </location>
</feature>
<evidence type="ECO:0000256" key="2">
    <source>
        <dbReference type="SAM" id="MobiDB-lite"/>
    </source>
</evidence>
<dbReference type="InterPro" id="IPR001680">
    <property type="entry name" value="WD40_rpt"/>
</dbReference>
<accession>A0AA36DQ70</accession>
<dbReference type="Gene3D" id="1.25.40.10">
    <property type="entry name" value="Tetratricopeptide repeat domain"/>
    <property type="match status" value="1"/>
</dbReference>
<dbReference type="GO" id="GO:0005730">
    <property type="term" value="C:nucleolus"/>
    <property type="evidence" value="ECO:0007669"/>
    <property type="project" value="InterPro"/>
</dbReference>
<keyword evidence="4" id="KW-1185">Reference proteome</keyword>
<dbReference type="InterPro" id="IPR015943">
    <property type="entry name" value="WD40/YVTN_repeat-like_dom_sf"/>
</dbReference>
<evidence type="ECO:0000313" key="4">
    <source>
        <dbReference type="Proteomes" id="UP001176961"/>
    </source>
</evidence>
<dbReference type="EMBL" id="CATQJL010000001">
    <property type="protein sequence ID" value="CAJ0590087.1"/>
    <property type="molecule type" value="Genomic_DNA"/>
</dbReference>
<dbReference type="Pfam" id="PF00400">
    <property type="entry name" value="WD40"/>
    <property type="match status" value="1"/>
</dbReference>
<evidence type="ECO:0000313" key="3">
    <source>
        <dbReference type="EMBL" id="CAJ0590087.1"/>
    </source>
</evidence>
<feature type="compositionally biased region" description="Basic residues" evidence="2">
    <location>
        <begin position="1810"/>
        <end position="1820"/>
    </location>
</feature>
<dbReference type="InterPro" id="IPR036322">
    <property type="entry name" value="WD40_repeat_dom_sf"/>
</dbReference>
<evidence type="ECO:0000256" key="1">
    <source>
        <dbReference type="SAM" id="Coils"/>
    </source>
</evidence>